<dbReference type="AlphaFoldDB" id="A0A9P7BJQ9"/>
<keyword evidence="3" id="KW-1185">Reference proteome</keyword>
<reference evidence="2" key="1">
    <citation type="journal article" date="2020" name="Microb. Genom.">
        <title>Genetic diversity of clinical and environmental Mucorales isolates obtained from an investigation of mucormycosis cases among solid organ transplant recipients.</title>
        <authorList>
            <person name="Nguyen M.H."/>
            <person name="Kaul D."/>
            <person name="Muto C."/>
            <person name="Cheng S.J."/>
            <person name="Richter R.A."/>
            <person name="Bruno V.M."/>
            <person name="Liu G."/>
            <person name="Beyhan S."/>
            <person name="Sundermann A.J."/>
            <person name="Mounaud S."/>
            <person name="Pasculle A.W."/>
            <person name="Nierman W.C."/>
            <person name="Driscoll E."/>
            <person name="Cumbie R."/>
            <person name="Clancy C.J."/>
            <person name="Dupont C.L."/>
        </authorList>
    </citation>
    <scope>NUCLEOTIDE SEQUENCE</scope>
    <source>
        <strain evidence="2">GL11</strain>
    </source>
</reference>
<dbReference type="InterPro" id="IPR000477">
    <property type="entry name" value="RT_dom"/>
</dbReference>
<evidence type="ECO:0000313" key="3">
    <source>
        <dbReference type="Proteomes" id="UP000716291"/>
    </source>
</evidence>
<dbReference type="Proteomes" id="UP000716291">
    <property type="component" value="Unassembled WGS sequence"/>
</dbReference>
<protein>
    <recommendedName>
        <fullName evidence="1">Reverse transcriptase domain-containing protein</fullName>
    </recommendedName>
</protein>
<gene>
    <name evidence="2" type="ORF">G6F64_014206</name>
</gene>
<dbReference type="Pfam" id="PF00078">
    <property type="entry name" value="RVT_1"/>
    <property type="match status" value="1"/>
</dbReference>
<dbReference type="InterPro" id="IPR043502">
    <property type="entry name" value="DNA/RNA_pol_sf"/>
</dbReference>
<proteinExistence type="predicted"/>
<organism evidence="2 3">
    <name type="scientific">Rhizopus oryzae</name>
    <name type="common">Mucormycosis agent</name>
    <name type="synonym">Rhizopus arrhizus var. delemar</name>
    <dbReference type="NCBI Taxonomy" id="64495"/>
    <lineage>
        <taxon>Eukaryota</taxon>
        <taxon>Fungi</taxon>
        <taxon>Fungi incertae sedis</taxon>
        <taxon>Mucoromycota</taxon>
        <taxon>Mucoromycotina</taxon>
        <taxon>Mucoromycetes</taxon>
        <taxon>Mucorales</taxon>
        <taxon>Mucorineae</taxon>
        <taxon>Rhizopodaceae</taxon>
        <taxon>Rhizopus</taxon>
    </lineage>
</organism>
<evidence type="ECO:0000259" key="1">
    <source>
        <dbReference type="Pfam" id="PF00078"/>
    </source>
</evidence>
<dbReference type="SUPFAM" id="SSF56672">
    <property type="entry name" value="DNA/RNA polymerases"/>
    <property type="match status" value="1"/>
</dbReference>
<name>A0A9P7BJQ9_RHIOR</name>
<feature type="domain" description="Reverse transcriptase" evidence="1">
    <location>
        <begin position="7"/>
        <end position="107"/>
    </location>
</feature>
<comment type="caution">
    <text evidence="2">The sequence shown here is derived from an EMBL/GenBank/DDBJ whole genome shotgun (WGS) entry which is preliminary data.</text>
</comment>
<dbReference type="PANTHER" id="PTHR19446">
    <property type="entry name" value="REVERSE TRANSCRIPTASES"/>
    <property type="match status" value="1"/>
</dbReference>
<accession>A0A9P7BJQ9</accession>
<sequence>MNVHFASCVDTTQASIRNSDEIGLLCDQEKAYDRIHPDYLRAVLVQFGFPEQFVLAITSLFYGTSMQVNVNGHLTLPAPLGRGLRQGDPISPILFNLALERLIRAIIDSPRI</sequence>
<dbReference type="EMBL" id="JAANQT010007588">
    <property type="protein sequence ID" value="KAG1286273.1"/>
    <property type="molecule type" value="Genomic_DNA"/>
</dbReference>
<evidence type="ECO:0000313" key="2">
    <source>
        <dbReference type="EMBL" id="KAG1286273.1"/>
    </source>
</evidence>